<evidence type="ECO:0000256" key="1">
    <source>
        <dbReference type="SAM" id="MobiDB-lite"/>
    </source>
</evidence>
<accession>A0ABV8EV26</accession>
<dbReference type="EMBL" id="JBHSBC010000003">
    <property type="protein sequence ID" value="MFC3979444.1"/>
    <property type="molecule type" value="Genomic_DNA"/>
</dbReference>
<evidence type="ECO:0000313" key="2">
    <source>
        <dbReference type="EMBL" id="MFC3979444.1"/>
    </source>
</evidence>
<proteinExistence type="predicted"/>
<name>A0ABV8EV26_9ACTN</name>
<evidence type="ECO:0000313" key="3">
    <source>
        <dbReference type="Proteomes" id="UP001595698"/>
    </source>
</evidence>
<organism evidence="2 3">
    <name type="scientific">Streptosporangium jomthongense</name>
    <dbReference type="NCBI Taxonomy" id="1193683"/>
    <lineage>
        <taxon>Bacteria</taxon>
        <taxon>Bacillati</taxon>
        <taxon>Actinomycetota</taxon>
        <taxon>Actinomycetes</taxon>
        <taxon>Streptosporangiales</taxon>
        <taxon>Streptosporangiaceae</taxon>
        <taxon>Streptosporangium</taxon>
    </lineage>
</organism>
<sequence length="79" mass="8799">MERHRRLSYGIGDTKAGDREKGEYGFDSEADDRTTWYGSVFAFPVVTRTASTWITTGAGGRRARETPPRPVPALRRVGP</sequence>
<reference evidence="3" key="1">
    <citation type="journal article" date="2019" name="Int. J. Syst. Evol. Microbiol.">
        <title>The Global Catalogue of Microorganisms (GCM) 10K type strain sequencing project: providing services to taxonomists for standard genome sequencing and annotation.</title>
        <authorList>
            <consortium name="The Broad Institute Genomics Platform"/>
            <consortium name="The Broad Institute Genome Sequencing Center for Infectious Disease"/>
            <person name="Wu L."/>
            <person name="Ma J."/>
        </authorList>
    </citation>
    <scope>NUCLEOTIDE SEQUENCE [LARGE SCALE GENOMIC DNA]</scope>
    <source>
        <strain evidence="3">TBRC 7912</strain>
    </source>
</reference>
<comment type="caution">
    <text evidence="2">The sequence shown here is derived from an EMBL/GenBank/DDBJ whole genome shotgun (WGS) entry which is preliminary data.</text>
</comment>
<protein>
    <submittedName>
        <fullName evidence="2">Uncharacterized protein</fullName>
    </submittedName>
</protein>
<gene>
    <name evidence="2" type="ORF">ACFOYY_04885</name>
</gene>
<feature type="region of interest" description="Disordered" evidence="1">
    <location>
        <begin position="1"/>
        <end position="27"/>
    </location>
</feature>
<dbReference type="Proteomes" id="UP001595698">
    <property type="component" value="Unassembled WGS sequence"/>
</dbReference>
<keyword evidence="3" id="KW-1185">Reference proteome</keyword>
<feature type="compositionally biased region" description="Basic and acidic residues" evidence="1">
    <location>
        <begin position="15"/>
        <end position="24"/>
    </location>
</feature>
<feature type="region of interest" description="Disordered" evidence="1">
    <location>
        <begin position="56"/>
        <end position="79"/>
    </location>
</feature>